<dbReference type="Gene3D" id="1.10.3210.10">
    <property type="entry name" value="Hypothetical protein af1432"/>
    <property type="match status" value="1"/>
</dbReference>
<protein>
    <recommendedName>
        <fullName evidence="3">DUF4202 domain-containing protein</fullName>
    </recommendedName>
</protein>
<sequence>MTDPLFGRYRDAELSVLEQDAVRWLDGFYQLEHLFAAREWAIMLTDGTASEALKFAALLHDAERFFPGGPSDTPRSSFDDADYLFRHSTRSADIVGDWLAKRPEGVDLAFARRVRALILRHEIGGDPEEDIMQAADSLAFLSTFDWLVVDWVRKGHYDIAGARAKLDWMLARIRVPAALRLALPIYARTVAALEDPRGMTVDLALRRRQAGSLSYLTGLAAAVV</sequence>
<comment type="caution">
    <text evidence="1">The sequence shown here is derived from an EMBL/GenBank/DDBJ whole genome shotgun (WGS) entry which is preliminary data.</text>
</comment>
<evidence type="ECO:0000313" key="1">
    <source>
        <dbReference type="EMBL" id="NHN90080.1"/>
    </source>
</evidence>
<reference evidence="1 2" key="1">
    <citation type="journal article" date="2020" name="Int. J. Syst. Evol. Microbiol.">
        <title>Novel acetic acid bacteria from cider fermentations: Acetobacter conturbans sp. nov. and Acetobacter fallax sp. nov.</title>
        <authorList>
            <person name="Sombolestani A.S."/>
            <person name="Cleenwerck I."/>
            <person name="Cnockaert M."/>
            <person name="Borremans W."/>
            <person name="Wieme A.D."/>
            <person name="De Vuyst L."/>
            <person name="Vandamme P."/>
        </authorList>
    </citation>
    <scope>NUCLEOTIDE SEQUENCE [LARGE SCALE GENOMIC DNA]</scope>
    <source>
        <strain evidence="1 2">LMG 1627</strain>
    </source>
</reference>
<dbReference type="EMBL" id="WOSY01000029">
    <property type="protein sequence ID" value="NHN90080.1"/>
    <property type="molecule type" value="Genomic_DNA"/>
</dbReference>
<dbReference type="RefSeq" id="WP_173571298.1">
    <property type="nucleotide sequence ID" value="NZ_WOSY01000029.1"/>
</dbReference>
<gene>
    <name evidence="1" type="ORF">GOB81_15900</name>
</gene>
<name>A0ABX0K788_9PROT</name>
<accession>A0ABX0K788</accession>
<keyword evidence="2" id="KW-1185">Reference proteome</keyword>
<dbReference type="SUPFAM" id="SSF109604">
    <property type="entry name" value="HD-domain/PDEase-like"/>
    <property type="match status" value="1"/>
</dbReference>
<evidence type="ECO:0000313" key="2">
    <source>
        <dbReference type="Proteomes" id="UP000631653"/>
    </source>
</evidence>
<proteinExistence type="predicted"/>
<dbReference type="Proteomes" id="UP000631653">
    <property type="component" value="Unassembled WGS sequence"/>
</dbReference>
<evidence type="ECO:0008006" key="3">
    <source>
        <dbReference type="Google" id="ProtNLM"/>
    </source>
</evidence>
<organism evidence="1 2">
    <name type="scientific">Acetobacter conturbans</name>
    <dbReference type="NCBI Taxonomy" id="1737472"/>
    <lineage>
        <taxon>Bacteria</taxon>
        <taxon>Pseudomonadati</taxon>
        <taxon>Pseudomonadota</taxon>
        <taxon>Alphaproteobacteria</taxon>
        <taxon>Acetobacterales</taxon>
        <taxon>Acetobacteraceae</taxon>
        <taxon>Acetobacter</taxon>
    </lineage>
</organism>